<comment type="caution">
    <text evidence="2">The sequence shown here is derived from an EMBL/GenBank/DDBJ whole genome shotgun (WGS) entry which is preliminary data.</text>
</comment>
<dbReference type="PANTHER" id="PTHR43591:SF24">
    <property type="entry name" value="2-METHOXY-6-POLYPRENYL-1,4-BENZOQUINOL METHYLASE, MITOCHONDRIAL"/>
    <property type="match status" value="1"/>
</dbReference>
<protein>
    <recommendedName>
        <fullName evidence="1">Methyltransferase type 11 domain-containing protein</fullName>
    </recommendedName>
</protein>
<evidence type="ECO:0000259" key="1">
    <source>
        <dbReference type="Pfam" id="PF08241"/>
    </source>
</evidence>
<dbReference type="Pfam" id="PF08241">
    <property type="entry name" value="Methyltransf_11"/>
    <property type="match status" value="1"/>
</dbReference>
<organism evidence="2">
    <name type="scientific">marine sediment metagenome</name>
    <dbReference type="NCBI Taxonomy" id="412755"/>
    <lineage>
        <taxon>unclassified sequences</taxon>
        <taxon>metagenomes</taxon>
        <taxon>ecological metagenomes</taxon>
    </lineage>
</organism>
<dbReference type="PANTHER" id="PTHR43591">
    <property type="entry name" value="METHYLTRANSFERASE"/>
    <property type="match status" value="1"/>
</dbReference>
<dbReference type="CDD" id="cd02440">
    <property type="entry name" value="AdoMet_MTases"/>
    <property type="match status" value="1"/>
</dbReference>
<feature type="domain" description="Methyltransferase type 11" evidence="1">
    <location>
        <begin position="42"/>
        <end position="138"/>
    </location>
</feature>
<dbReference type="SUPFAM" id="SSF53335">
    <property type="entry name" value="S-adenosyl-L-methionine-dependent methyltransferases"/>
    <property type="match status" value="1"/>
</dbReference>
<sequence>MQLQEYFDQLAPTWDKELTGERLNCLGSIVKELGIKPGYYVLDIGSGTGVLLPFLIAALGDEGKIIALDFSAEMLVQGKAKSSPPIVNFVQADGMAIPLADNSVDLALCNSVFPHFDDKARALKEIARVLRNNGRLVICHTMSLAMVNQLHQSIGGAIANDLLPDEFQLRGLIKQAGLKVTHFEDGPERYLVIAEKSAPDV</sequence>
<accession>X1QLA5</accession>
<dbReference type="GO" id="GO:0008757">
    <property type="term" value="F:S-adenosylmethionine-dependent methyltransferase activity"/>
    <property type="evidence" value="ECO:0007669"/>
    <property type="project" value="InterPro"/>
</dbReference>
<dbReference type="EMBL" id="BARV01029362">
    <property type="protein sequence ID" value="GAI44044.1"/>
    <property type="molecule type" value="Genomic_DNA"/>
</dbReference>
<reference evidence="2" key="1">
    <citation type="journal article" date="2014" name="Front. Microbiol.">
        <title>High frequency of phylogenetically diverse reductive dehalogenase-homologous genes in deep subseafloor sedimentary metagenomes.</title>
        <authorList>
            <person name="Kawai M."/>
            <person name="Futagami T."/>
            <person name="Toyoda A."/>
            <person name="Takaki Y."/>
            <person name="Nishi S."/>
            <person name="Hori S."/>
            <person name="Arai W."/>
            <person name="Tsubouchi T."/>
            <person name="Morono Y."/>
            <person name="Uchiyama I."/>
            <person name="Ito T."/>
            <person name="Fujiyama A."/>
            <person name="Inagaki F."/>
            <person name="Takami H."/>
        </authorList>
    </citation>
    <scope>NUCLEOTIDE SEQUENCE</scope>
    <source>
        <strain evidence="2">Expedition CK06-06</strain>
    </source>
</reference>
<evidence type="ECO:0000313" key="2">
    <source>
        <dbReference type="EMBL" id="GAI44044.1"/>
    </source>
</evidence>
<dbReference type="AlphaFoldDB" id="X1QLA5"/>
<gene>
    <name evidence="2" type="ORF">S06H3_46837</name>
</gene>
<proteinExistence type="predicted"/>
<dbReference type="InterPro" id="IPR029063">
    <property type="entry name" value="SAM-dependent_MTases_sf"/>
</dbReference>
<name>X1QLA5_9ZZZZ</name>
<dbReference type="Gene3D" id="3.40.50.150">
    <property type="entry name" value="Vaccinia Virus protein VP39"/>
    <property type="match status" value="1"/>
</dbReference>
<dbReference type="InterPro" id="IPR013216">
    <property type="entry name" value="Methyltransf_11"/>
</dbReference>